<dbReference type="EMBL" id="AP019416">
    <property type="protein sequence ID" value="BBI51845.1"/>
    <property type="molecule type" value="Genomic_DNA"/>
</dbReference>
<evidence type="ECO:0000313" key="3">
    <source>
        <dbReference type="Proteomes" id="UP000289555"/>
    </source>
</evidence>
<dbReference type="InterPro" id="IPR023801">
    <property type="entry name" value="His_deacetylse_dom"/>
</dbReference>
<dbReference type="SUPFAM" id="SSF52768">
    <property type="entry name" value="Arginase/deacetylase"/>
    <property type="match status" value="1"/>
</dbReference>
<dbReference type="InterPro" id="IPR037138">
    <property type="entry name" value="His_deacetylse_dom_sf"/>
</dbReference>
<gene>
    <name evidence="2" type="ORF">HORIV_42660</name>
</gene>
<evidence type="ECO:0000259" key="1">
    <source>
        <dbReference type="Pfam" id="PF00850"/>
    </source>
</evidence>
<name>A0ABM8HL61_9GAMM</name>
<dbReference type="InterPro" id="IPR023696">
    <property type="entry name" value="Ureohydrolase_dom_sf"/>
</dbReference>
<keyword evidence="3" id="KW-1185">Reference proteome</keyword>
<evidence type="ECO:0000313" key="2">
    <source>
        <dbReference type="EMBL" id="BBI51845.1"/>
    </source>
</evidence>
<reference evidence="3" key="1">
    <citation type="journal article" date="2019" name="Microbiol. Resour. Announc.">
        <title>Complete Genome Sequence of Halomonas olivaria, a Moderately Halophilic Bacterium Isolated from Olive Processing Effluents, Obtained by Nanopore Sequencing.</title>
        <authorList>
            <person name="Nagata S."/>
            <person name="Ii K.M."/>
            <person name="Tsukimi T."/>
            <person name="Miura M.C."/>
            <person name="Galipon J."/>
            <person name="Arakawa K."/>
        </authorList>
    </citation>
    <scope>NUCLEOTIDE SEQUENCE [LARGE SCALE GENOMIC DNA]</scope>
    <source>
        <strain evidence="3">TYRC17</strain>
    </source>
</reference>
<organism evidence="2 3">
    <name type="scientific">Vreelandella olivaria</name>
    <dbReference type="NCBI Taxonomy" id="390919"/>
    <lineage>
        <taxon>Bacteria</taxon>
        <taxon>Pseudomonadati</taxon>
        <taxon>Pseudomonadota</taxon>
        <taxon>Gammaproteobacteria</taxon>
        <taxon>Oceanospirillales</taxon>
        <taxon>Halomonadaceae</taxon>
        <taxon>Vreelandella</taxon>
    </lineage>
</organism>
<dbReference type="Gene3D" id="3.40.800.20">
    <property type="entry name" value="Histone deacetylase domain"/>
    <property type="match status" value="1"/>
</dbReference>
<sequence length="98" mass="10645">MHTTSYLSDIFSLRGKNAWLDVDTTAVSPGSVDAAEVAAGTAIAAVEAVMEKRAKSTFALVRPPGHHAEPVRARGFVYSTMWRSPQPMRAARWVAKEC</sequence>
<dbReference type="Pfam" id="PF00850">
    <property type="entry name" value="Hist_deacetyl"/>
    <property type="match status" value="1"/>
</dbReference>
<feature type="domain" description="Histone deacetylase" evidence="1">
    <location>
        <begin position="2"/>
        <end position="78"/>
    </location>
</feature>
<proteinExistence type="predicted"/>
<accession>A0ABM8HL61</accession>
<dbReference type="Proteomes" id="UP000289555">
    <property type="component" value="Chromosome"/>
</dbReference>
<dbReference type="PANTHER" id="PTHR10625">
    <property type="entry name" value="HISTONE DEACETYLASE HDAC1-RELATED"/>
    <property type="match status" value="1"/>
</dbReference>
<protein>
    <recommendedName>
        <fullName evidence="1">Histone deacetylase domain-containing protein</fullName>
    </recommendedName>
</protein>